<name>A0A085ZUE7_9FLAO</name>
<evidence type="ECO:0000259" key="1">
    <source>
        <dbReference type="Pfam" id="PF20103"/>
    </source>
</evidence>
<evidence type="ECO:0000313" key="4">
    <source>
        <dbReference type="EMBL" id="KFF08061.1"/>
    </source>
</evidence>
<dbReference type="RefSeq" id="WP_034703474.1">
    <property type="nucleotide sequence ID" value="NZ_JPRO01000004.1"/>
</dbReference>
<dbReference type="EMBL" id="JPRO01000004">
    <property type="protein sequence ID" value="KFF08061.1"/>
    <property type="molecule type" value="Genomic_DNA"/>
</dbReference>
<feature type="domain" description="DUF7824" evidence="2">
    <location>
        <begin position="384"/>
        <end position="650"/>
    </location>
</feature>
<evidence type="ECO:0000259" key="2">
    <source>
        <dbReference type="Pfam" id="PF25148"/>
    </source>
</evidence>
<gene>
    <name evidence="4" type="ORF">IX38_07860</name>
</gene>
<dbReference type="Pfam" id="PF25149">
    <property type="entry name" value="DUF7825"/>
    <property type="match status" value="1"/>
</dbReference>
<dbReference type="Pfam" id="PF25148">
    <property type="entry name" value="DUF7824"/>
    <property type="match status" value="1"/>
</dbReference>
<sequence>MKERLYEILNKEKAHEIIPFLKQLTTEERKALVPTIKKLHREISKIVMTKNSYHTSGSADQHSIIDIASFVCMDQKRYGKNYWSLFRDKEQTGKILEWGCPAWFSDFINDSIDAEFTAFNYQDILGWAEKGYVQPRPELLGYHLSLHPYDLEKFPETLETHFWYLCEFPSKSLPFKKEWLPLIRKLIAENKIERKRFLRECLLAANRNFNKNVTGWFMDAFNVLAPSDEELIMLQDELMSGLASVQSKAVNTMLDHLKKIVQDPAFRTGEFSHFLPNLLSSEVKTVVAAGLAVTEKIFQKKKSDTENLETALSAAFVSKDESIQTKASKIIIKYIPVSEKMKQALSHYADNILANVRPVLAQYIDNRQLELDAVDPEKLELINEECRVQELHSFEDLMFLLPQAIENPGTYYYDLALAGLVRFADEADAGSVKLFEPVFQKACKTIAKWEVNHFNVLLCNLIINYGLLLLEKFPFQLKNLEKIYKKTREDEATREAYSTYHKKLKSIKDIYAGGLAMEPFKHIAVGVFNKITSGDKTPLLSTVTHEPCWISPEALVERFEIYQNKNIKPDDLDVQLALQHCSLEKTSEALQLAGKKLKGEYKELLLFFFDKNAVPKGKFEHPSWWMTAGITRSPEMTFEEFKDFGYEDIPKEFLTGIHEWKTIDSKKNSYYPVELNIRVPKYHLKKRQHQLFLEYFIAEQKNFSEIPSFIWSFPNTLGNVFARIIKDCLFYSGIAEVYERGLVLNTAQALHQMKKPLDAMGYLFLGTIFLDGDKVIRGTAAEIWLEHVSHKVMDNARLGQVIGLHEKLEWAPVKRFTDLVQHHMLNVSKDHNLALEQLFTHILLQMETPVTNLRKILDIYHEVLALNQSEADKNLKEKLNAWKENSSLKKICNLLLKK</sequence>
<feature type="domain" description="DUF7825" evidence="3">
    <location>
        <begin position="657"/>
        <end position="897"/>
    </location>
</feature>
<dbReference type="Proteomes" id="UP000028703">
    <property type="component" value="Unassembled WGS sequence"/>
</dbReference>
<accession>A0A085ZUE7</accession>
<comment type="caution">
    <text evidence="4">The sequence shown here is derived from an EMBL/GenBank/DDBJ whole genome shotgun (WGS) entry which is preliminary data.</text>
</comment>
<dbReference type="eggNOG" id="COG3831">
    <property type="taxonomic scope" value="Bacteria"/>
</dbReference>
<dbReference type="AlphaFoldDB" id="A0A085ZUE7"/>
<evidence type="ECO:0008006" key="6">
    <source>
        <dbReference type="Google" id="ProtNLM"/>
    </source>
</evidence>
<reference evidence="4 5" key="1">
    <citation type="submission" date="2014-07" db="EMBL/GenBank/DDBJ databases">
        <title>Genome of Chryseobacterium luteum DSM 18605.</title>
        <authorList>
            <person name="Stropko S.J."/>
            <person name="Pipes S.E."/>
            <person name="Newman J.D."/>
        </authorList>
    </citation>
    <scope>NUCLEOTIDE SEQUENCE [LARGE SCALE GENOMIC DNA]</scope>
    <source>
        <strain evidence="4 5">DSM 18605</strain>
    </source>
</reference>
<dbReference type="OrthoDB" id="6629398at2"/>
<organism evidence="4 5">
    <name type="scientific">Chryseobacterium luteum</name>
    <dbReference type="NCBI Taxonomy" id="421531"/>
    <lineage>
        <taxon>Bacteria</taxon>
        <taxon>Pseudomonadati</taxon>
        <taxon>Bacteroidota</taxon>
        <taxon>Flavobacteriia</taxon>
        <taxon>Flavobacteriales</taxon>
        <taxon>Weeksellaceae</taxon>
        <taxon>Chryseobacterium group</taxon>
        <taxon>Chryseobacterium</taxon>
    </lineage>
</organism>
<dbReference type="Pfam" id="PF20103">
    <property type="entry name" value="DUF6493"/>
    <property type="match status" value="1"/>
</dbReference>
<evidence type="ECO:0000313" key="5">
    <source>
        <dbReference type="Proteomes" id="UP000028703"/>
    </source>
</evidence>
<dbReference type="InterPro" id="IPR045472">
    <property type="entry name" value="DUF6493"/>
</dbReference>
<feature type="domain" description="DUF6493" evidence="1">
    <location>
        <begin position="2"/>
        <end position="285"/>
    </location>
</feature>
<protein>
    <recommendedName>
        <fullName evidence="6">DED domain-containing protein</fullName>
    </recommendedName>
</protein>
<dbReference type="STRING" id="421531.IX38_07860"/>
<keyword evidence="5" id="KW-1185">Reference proteome</keyword>
<dbReference type="InterPro" id="IPR056727">
    <property type="entry name" value="DUF7825"/>
</dbReference>
<evidence type="ECO:0000259" key="3">
    <source>
        <dbReference type="Pfam" id="PF25149"/>
    </source>
</evidence>
<dbReference type="InterPro" id="IPR056726">
    <property type="entry name" value="DUF7824"/>
</dbReference>
<proteinExistence type="predicted"/>